<dbReference type="RefSeq" id="WP_247810296.1">
    <property type="nucleotide sequence ID" value="NZ_CP095855.1"/>
</dbReference>
<keyword evidence="2" id="KW-1185">Reference proteome</keyword>
<protein>
    <recommendedName>
        <fullName evidence="3">Nuclease-related domain-containing protein</fullName>
    </recommendedName>
</protein>
<dbReference type="EMBL" id="CP095855">
    <property type="protein sequence ID" value="UPK67954.1"/>
    <property type="molecule type" value="Genomic_DNA"/>
</dbReference>
<evidence type="ECO:0000313" key="2">
    <source>
        <dbReference type="Proteomes" id="UP000830198"/>
    </source>
</evidence>
<accession>A0ABY4HVZ7</accession>
<reference evidence="1 2" key="1">
    <citation type="submission" date="2022-04" db="EMBL/GenBank/DDBJ databases">
        <title>The arsenic-methylating capacity of Chitinophaga filiformis YT5 during chitin decomposition.</title>
        <authorList>
            <person name="Chen G."/>
            <person name="Liang Y."/>
        </authorList>
    </citation>
    <scope>NUCLEOTIDE SEQUENCE [LARGE SCALE GENOMIC DNA]</scope>
    <source>
        <strain evidence="1 2">YT5</strain>
    </source>
</reference>
<sequence>MCHDCLQKKHHNQAGWEFQSIEPGIIAQNLHAKSVNIDDAENFYNALVIGRHNKMVIKDAVYKVNEMDRHIFKPILRIRHQGSDRDFIGVNKWAESITVLGTNAFQWNRAPMEWLRNPCMNQYILDKAAAHDKLLEDKVEEVLVQEKLPYHRNVKYFSDRPGHSVRVDVHDVGEMDFVWLDAANNRIVIADCKYSRARYDMISYSADFAKFSGDYERKIENKRQWLHDNKALVCAHFRNSFPELVLEADTLTVEALFIINTPTYYMYCGKIATVCFFRLKEYIYDHYQQPVLQVQEMTATGPDTRRVEYPYLKPGI</sequence>
<dbReference type="Proteomes" id="UP000830198">
    <property type="component" value="Chromosome"/>
</dbReference>
<gene>
    <name evidence="1" type="ORF">MYF79_23665</name>
</gene>
<evidence type="ECO:0008006" key="3">
    <source>
        <dbReference type="Google" id="ProtNLM"/>
    </source>
</evidence>
<organism evidence="1 2">
    <name type="scientific">Chitinophaga filiformis</name>
    <name type="common">Myxococcus filiformis</name>
    <name type="synonym">Flexibacter filiformis</name>
    <dbReference type="NCBI Taxonomy" id="104663"/>
    <lineage>
        <taxon>Bacteria</taxon>
        <taxon>Pseudomonadati</taxon>
        <taxon>Bacteroidota</taxon>
        <taxon>Chitinophagia</taxon>
        <taxon>Chitinophagales</taxon>
        <taxon>Chitinophagaceae</taxon>
        <taxon>Chitinophaga</taxon>
    </lineage>
</organism>
<proteinExistence type="predicted"/>
<name>A0ABY4HVZ7_CHIFI</name>
<evidence type="ECO:0000313" key="1">
    <source>
        <dbReference type="EMBL" id="UPK67954.1"/>
    </source>
</evidence>